<dbReference type="PIRSF" id="PIRSF000337">
    <property type="entry name" value="NTA_MOA"/>
    <property type="match status" value="1"/>
</dbReference>
<gene>
    <name evidence="8" type="ORF">D1825_13610</name>
</gene>
<evidence type="ECO:0000256" key="6">
    <source>
        <dbReference type="PIRSR" id="PIRSR000337-1"/>
    </source>
</evidence>
<dbReference type="InterPro" id="IPR016215">
    <property type="entry name" value="NTA_MOA"/>
</dbReference>
<dbReference type="InterPro" id="IPR051260">
    <property type="entry name" value="Diverse_substr_monoxygenases"/>
</dbReference>
<proteinExistence type="inferred from homology"/>
<feature type="domain" description="Luciferase-like" evidence="7">
    <location>
        <begin position="30"/>
        <end position="267"/>
    </location>
</feature>
<keyword evidence="2 6" id="KW-0288">FMN</keyword>
<protein>
    <submittedName>
        <fullName evidence="8">LLM class flavin-dependent oxidoreductase</fullName>
    </submittedName>
</protein>
<comment type="similarity">
    <text evidence="5">Belongs to the NtaA/SnaA/DszA monooxygenase family.</text>
</comment>
<dbReference type="RefSeq" id="WP_118767953.1">
    <property type="nucleotide sequence ID" value="NZ_QWKP01000212.1"/>
</dbReference>
<evidence type="ECO:0000313" key="8">
    <source>
        <dbReference type="EMBL" id="RHA38590.1"/>
    </source>
</evidence>
<name>A0A413RJ74_9CELL</name>
<accession>A0A413RJ74</accession>
<dbReference type="EMBL" id="QWKP01000212">
    <property type="protein sequence ID" value="RHA38590.1"/>
    <property type="molecule type" value="Genomic_DNA"/>
</dbReference>
<evidence type="ECO:0000259" key="7">
    <source>
        <dbReference type="Pfam" id="PF00296"/>
    </source>
</evidence>
<keyword evidence="4" id="KW-0503">Monooxygenase</keyword>
<dbReference type="OrthoDB" id="3265338at2"/>
<dbReference type="PANTHER" id="PTHR30011:SF16">
    <property type="entry name" value="C2H2 FINGER DOMAIN TRANSCRIPTION FACTOR (EUROFUNG)-RELATED"/>
    <property type="match status" value="1"/>
</dbReference>
<dbReference type="Proteomes" id="UP000283374">
    <property type="component" value="Unassembled WGS sequence"/>
</dbReference>
<keyword evidence="3" id="KW-0560">Oxidoreductase</keyword>
<dbReference type="GO" id="GO:0004497">
    <property type="term" value="F:monooxygenase activity"/>
    <property type="evidence" value="ECO:0007669"/>
    <property type="project" value="UniProtKB-KW"/>
</dbReference>
<dbReference type="Gene3D" id="3.20.20.30">
    <property type="entry name" value="Luciferase-like domain"/>
    <property type="match status" value="1"/>
</dbReference>
<evidence type="ECO:0000256" key="1">
    <source>
        <dbReference type="ARBA" id="ARBA00022630"/>
    </source>
</evidence>
<dbReference type="InterPro" id="IPR011251">
    <property type="entry name" value="Luciferase-like_dom"/>
</dbReference>
<evidence type="ECO:0000256" key="4">
    <source>
        <dbReference type="ARBA" id="ARBA00023033"/>
    </source>
</evidence>
<evidence type="ECO:0000256" key="3">
    <source>
        <dbReference type="ARBA" id="ARBA00023002"/>
    </source>
</evidence>
<organism evidence="8 9">
    <name type="scientific">Cellulomonas rhizosphaerae</name>
    <dbReference type="NCBI Taxonomy" id="2293719"/>
    <lineage>
        <taxon>Bacteria</taxon>
        <taxon>Bacillati</taxon>
        <taxon>Actinomycetota</taxon>
        <taxon>Actinomycetes</taxon>
        <taxon>Micrococcales</taxon>
        <taxon>Cellulomonadaceae</taxon>
        <taxon>Cellulomonas</taxon>
    </lineage>
</organism>
<sequence length="358" mass="37681">MTFSTHTLAHLGLDLTETRARAASWKDVGSTAARPFDGAHLVELVDLAERGTLDFVLFDDDFTLQASRNTTLRGRLDPALIAARLGPRTRRVGLVASVGTQHTDPRDVAQAVASIDRASGGRAAWQVGGGATPGHRIDVAAEQVQRAWDRWEGAAPQPVDPGRGRYVDVEGIHFAASARTTTPPPPQGRPPVVVRLGDAGTLEVAARFADVVRIRATNREEAQRLTAQVLDAVSGAGRDPRDVRVLVDAFVVLAGDEASAEARLELLAELEGVAGDSGSLVYAGTATGLADLVGDWVGTGAGDGFTVRPASLRTDLTELVEHTVPALRAAGLFRDSYPGTTLRETLGLTAREALAVSA</sequence>
<evidence type="ECO:0000256" key="5">
    <source>
        <dbReference type="ARBA" id="ARBA00033748"/>
    </source>
</evidence>
<feature type="binding site" evidence="6">
    <location>
        <position position="60"/>
    </location>
    <ligand>
        <name>FMN</name>
        <dbReference type="ChEBI" id="CHEBI:58210"/>
    </ligand>
</feature>
<dbReference type="GO" id="GO:0016705">
    <property type="term" value="F:oxidoreductase activity, acting on paired donors, with incorporation or reduction of molecular oxygen"/>
    <property type="evidence" value="ECO:0007669"/>
    <property type="project" value="InterPro"/>
</dbReference>
<keyword evidence="9" id="KW-1185">Reference proteome</keyword>
<reference evidence="8 9" key="1">
    <citation type="submission" date="2018-08" db="EMBL/GenBank/DDBJ databases">
        <title>Cellulomonas rhizosphaerae sp. nov., a novel actinomycete isolated from soil.</title>
        <authorList>
            <person name="Tian Y."/>
        </authorList>
    </citation>
    <scope>NUCLEOTIDE SEQUENCE [LARGE SCALE GENOMIC DNA]</scope>
    <source>
        <strain evidence="8 9">NEAU-TCZ24</strain>
    </source>
</reference>
<evidence type="ECO:0000256" key="2">
    <source>
        <dbReference type="ARBA" id="ARBA00022643"/>
    </source>
</evidence>
<evidence type="ECO:0000313" key="9">
    <source>
        <dbReference type="Proteomes" id="UP000283374"/>
    </source>
</evidence>
<dbReference type="PANTHER" id="PTHR30011">
    <property type="entry name" value="ALKANESULFONATE MONOOXYGENASE-RELATED"/>
    <property type="match status" value="1"/>
</dbReference>
<keyword evidence="1 6" id="KW-0285">Flavoprotein</keyword>
<dbReference type="AlphaFoldDB" id="A0A413RJ74"/>
<dbReference type="InterPro" id="IPR036661">
    <property type="entry name" value="Luciferase-like_sf"/>
</dbReference>
<comment type="caution">
    <text evidence="8">The sequence shown here is derived from an EMBL/GenBank/DDBJ whole genome shotgun (WGS) entry which is preliminary data.</text>
</comment>
<dbReference type="Pfam" id="PF00296">
    <property type="entry name" value="Bac_luciferase"/>
    <property type="match status" value="1"/>
</dbReference>
<dbReference type="SUPFAM" id="SSF51679">
    <property type="entry name" value="Bacterial luciferase-like"/>
    <property type="match status" value="1"/>
</dbReference>